<dbReference type="EMBL" id="JBJKTR010000017">
    <property type="protein sequence ID" value="KAL3337610.1"/>
    <property type="molecule type" value="Genomic_DNA"/>
</dbReference>
<name>A0ABD2S106_9SOLN</name>
<evidence type="ECO:0000313" key="1">
    <source>
        <dbReference type="EMBL" id="KAL3337610.1"/>
    </source>
</evidence>
<comment type="caution">
    <text evidence="1">The sequence shown here is derived from an EMBL/GenBank/DDBJ whole genome shotgun (WGS) entry which is preliminary data.</text>
</comment>
<accession>A0ABD2S106</accession>
<proteinExistence type="predicted"/>
<protein>
    <submittedName>
        <fullName evidence="1">Uncharacterized protein</fullName>
    </submittedName>
</protein>
<keyword evidence="2" id="KW-1185">Reference proteome</keyword>
<dbReference type="Proteomes" id="UP001627284">
    <property type="component" value="Unassembled WGS sequence"/>
</dbReference>
<sequence length="146" mass="17170">MDSQVHITSHSMSIIDDFENMEMTQFDEDTLRELLEGPIQEVQEQSVDSTTQPMVVEIVPHFTIDESSCSKFLKKIEDCTDDNKWKNMIESSLNDTITFTPERVIEFFDLREFGLWHDMIYSHDLYYEVPSDDIGYDDGLWYDMSS</sequence>
<reference evidence="1 2" key="1">
    <citation type="submission" date="2024-05" db="EMBL/GenBank/DDBJ databases">
        <title>De novo assembly of an allotetraploid wild potato.</title>
        <authorList>
            <person name="Hosaka A.J."/>
        </authorList>
    </citation>
    <scope>NUCLEOTIDE SEQUENCE [LARGE SCALE GENOMIC DNA]</scope>
    <source>
        <tissue evidence="1">Young leaves</tissue>
    </source>
</reference>
<evidence type="ECO:0000313" key="2">
    <source>
        <dbReference type="Proteomes" id="UP001627284"/>
    </source>
</evidence>
<dbReference type="AlphaFoldDB" id="A0ABD2S106"/>
<organism evidence="1 2">
    <name type="scientific">Solanum stoloniferum</name>
    <dbReference type="NCBI Taxonomy" id="62892"/>
    <lineage>
        <taxon>Eukaryota</taxon>
        <taxon>Viridiplantae</taxon>
        <taxon>Streptophyta</taxon>
        <taxon>Embryophyta</taxon>
        <taxon>Tracheophyta</taxon>
        <taxon>Spermatophyta</taxon>
        <taxon>Magnoliopsida</taxon>
        <taxon>eudicotyledons</taxon>
        <taxon>Gunneridae</taxon>
        <taxon>Pentapetalae</taxon>
        <taxon>asterids</taxon>
        <taxon>lamiids</taxon>
        <taxon>Solanales</taxon>
        <taxon>Solanaceae</taxon>
        <taxon>Solanoideae</taxon>
        <taxon>Solaneae</taxon>
        <taxon>Solanum</taxon>
    </lineage>
</organism>
<gene>
    <name evidence="1" type="ORF">AABB24_029975</name>
</gene>